<reference evidence="1" key="1">
    <citation type="submission" date="2019-08" db="EMBL/GenBank/DDBJ databases">
        <authorList>
            <person name="Kucharzyk K."/>
            <person name="Murdoch R.W."/>
            <person name="Higgins S."/>
            <person name="Loffler F."/>
        </authorList>
    </citation>
    <scope>NUCLEOTIDE SEQUENCE</scope>
</reference>
<evidence type="ECO:0000313" key="1">
    <source>
        <dbReference type="EMBL" id="MPN34917.1"/>
    </source>
</evidence>
<sequence length="73" mass="7726">MLGIAQPLAIGLCLMPGFDTHHPEPVRARGAACVCFTVESQQRAPVLVQHAGDVMGEAAVTVADIQCLNFPVR</sequence>
<gene>
    <name evidence="1" type="ORF">SDC9_182411</name>
</gene>
<dbReference type="AlphaFoldDB" id="A0A645H7A0"/>
<accession>A0A645H7A0</accession>
<comment type="caution">
    <text evidence="1">The sequence shown here is derived from an EMBL/GenBank/DDBJ whole genome shotgun (WGS) entry which is preliminary data.</text>
</comment>
<protein>
    <submittedName>
        <fullName evidence="1">Uncharacterized protein</fullName>
    </submittedName>
</protein>
<proteinExistence type="predicted"/>
<dbReference type="EMBL" id="VSSQ01088205">
    <property type="protein sequence ID" value="MPN34917.1"/>
    <property type="molecule type" value="Genomic_DNA"/>
</dbReference>
<name>A0A645H7A0_9ZZZZ</name>
<organism evidence="1">
    <name type="scientific">bioreactor metagenome</name>
    <dbReference type="NCBI Taxonomy" id="1076179"/>
    <lineage>
        <taxon>unclassified sequences</taxon>
        <taxon>metagenomes</taxon>
        <taxon>ecological metagenomes</taxon>
    </lineage>
</organism>